<evidence type="ECO:0000256" key="5">
    <source>
        <dbReference type="ARBA" id="ARBA00023004"/>
    </source>
</evidence>
<dbReference type="InterPro" id="IPR017972">
    <property type="entry name" value="Cyt_P450_CS"/>
</dbReference>
<comment type="caution">
    <text evidence="9">The sequence shown here is derived from an EMBL/GenBank/DDBJ whole genome shotgun (WGS) entry which is preliminary data.</text>
</comment>
<dbReference type="InterPro" id="IPR036396">
    <property type="entry name" value="Cyt_P450_sf"/>
</dbReference>
<evidence type="ECO:0000313" key="10">
    <source>
        <dbReference type="Proteomes" id="UP000756921"/>
    </source>
</evidence>
<evidence type="ECO:0000256" key="1">
    <source>
        <dbReference type="ARBA" id="ARBA00001971"/>
    </source>
</evidence>
<dbReference type="CDD" id="cd11062">
    <property type="entry name" value="CYP58-like"/>
    <property type="match status" value="1"/>
</dbReference>
<evidence type="ECO:0000313" key="9">
    <source>
        <dbReference type="EMBL" id="KAF9732898.1"/>
    </source>
</evidence>
<protein>
    <submittedName>
        <fullName evidence="9">Cytochrome p450</fullName>
    </submittedName>
</protein>
<feature type="binding site" description="axial binding residue" evidence="7">
    <location>
        <position position="458"/>
    </location>
    <ligand>
        <name>heme</name>
        <dbReference type="ChEBI" id="CHEBI:30413"/>
    </ligand>
    <ligandPart>
        <name>Fe</name>
        <dbReference type="ChEBI" id="CHEBI:18248"/>
    </ligandPart>
</feature>
<reference evidence="9" key="1">
    <citation type="journal article" date="2020" name="Mol. Plant Microbe Interact.">
        <title>Genome Sequence of the Biocontrol Agent Coniothyrium minitans strain Conio (IMI 134523).</title>
        <authorList>
            <person name="Patel D."/>
            <person name="Shittu T.A."/>
            <person name="Baroncelli R."/>
            <person name="Muthumeenakshi S."/>
            <person name="Osborne T.H."/>
            <person name="Janganan T.K."/>
            <person name="Sreenivasaprasad S."/>
        </authorList>
    </citation>
    <scope>NUCLEOTIDE SEQUENCE</scope>
    <source>
        <strain evidence="9">Conio</strain>
    </source>
</reference>
<gene>
    <name evidence="9" type="ORF">PMIN01_08580</name>
</gene>
<dbReference type="GO" id="GO:0020037">
    <property type="term" value="F:heme binding"/>
    <property type="evidence" value="ECO:0007669"/>
    <property type="project" value="InterPro"/>
</dbReference>
<dbReference type="AlphaFoldDB" id="A0A9P6GD39"/>
<dbReference type="PANTHER" id="PTHR24305:SF157">
    <property type="entry name" value="N-ACETYLTRYPTOPHAN 6-HYDROXYLASE IVOC-RELATED"/>
    <property type="match status" value="1"/>
</dbReference>
<dbReference type="OrthoDB" id="3945418at2759"/>
<evidence type="ECO:0000256" key="7">
    <source>
        <dbReference type="PIRSR" id="PIRSR602401-1"/>
    </source>
</evidence>
<dbReference type="PRINTS" id="PR00385">
    <property type="entry name" value="P450"/>
</dbReference>
<comment type="cofactor">
    <cofactor evidence="1 7">
        <name>heme</name>
        <dbReference type="ChEBI" id="CHEBI:30413"/>
    </cofactor>
</comment>
<dbReference type="GO" id="GO:0016705">
    <property type="term" value="F:oxidoreductase activity, acting on paired donors, with incorporation or reduction of molecular oxygen"/>
    <property type="evidence" value="ECO:0007669"/>
    <property type="project" value="InterPro"/>
</dbReference>
<dbReference type="EMBL" id="WJXW01000009">
    <property type="protein sequence ID" value="KAF9732898.1"/>
    <property type="molecule type" value="Genomic_DNA"/>
</dbReference>
<comment type="similarity">
    <text evidence="2 8">Belongs to the cytochrome P450 family.</text>
</comment>
<organism evidence="9 10">
    <name type="scientific">Paraphaeosphaeria minitans</name>
    <dbReference type="NCBI Taxonomy" id="565426"/>
    <lineage>
        <taxon>Eukaryota</taxon>
        <taxon>Fungi</taxon>
        <taxon>Dikarya</taxon>
        <taxon>Ascomycota</taxon>
        <taxon>Pezizomycotina</taxon>
        <taxon>Dothideomycetes</taxon>
        <taxon>Pleosporomycetidae</taxon>
        <taxon>Pleosporales</taxon>
        <taxon>Massarineae</taxon>
        <taxon>Didymosphaeriaceae</taxon>
        <taxon>Paraphaeosphaeria</taxon>
    </lineage>
</organism>
<evidence type="ECO:0000256" key="4">
    <source>
        <dbReference type="ARBA" id="ARBA00023002"/>
    </source>
</evidence>
<sequence length="516" mass="58229">MAISSAAVLLHYVPAALVLSAVYAITLGIYRVYLSPLSHIPGPKLAAATRWYELYYDAYKVGKYYFEIEKMHEKYGPIVRITPFEVHISDPAYYNELYNMKLRLHKDPWYYSWLFRPGSIFATMNPDLHKLRSAPIKKGLSPASILRVDHVLKEHLSRLTLRIQEHRDRGQPINMTDAYRALATDIVTDISCPESLHLLDKPGMGHEFHESIANYTMFAIWNRHFTWIGPLLDSLPRWFVALQGDVALGIIDALIEQEQQAIDVIKNDGKSISTKSFPVIMNEVYTSPDIPPSQKTPRRLFEEISILIGAGSETTSNSLLTTTYHVLANPEILANLQTELRTAFTEQERMDVLSYKQLELLPYLTAIIHEGLRLATGVSGRLPRINKTAPTLYTNPSSHSTYTIPPNTPISMTTRSMHYNAACYPSPTSFQPSRFLAPEDKKESLRWFAPFGRGARSCVGQHLAMAEMYMVIGNLFARWEVRLAEGVDGRDVGMAHECFAPFPEVGRAGVLLDVVG</sequence>
<evidence type="ECO:0000256" key="6">
    <source>
        <dbReference type="ARBA" id="ARBA00023033"/>
    </source>
</evidence>
<dbReference type="GO" id="GO:0004497">
    <property type="term" value="F:monooxygenase activity"/>
    <property type="evidence" value="ECO:0007669"/>
    <property type="project" value="UniProtKB-KW"/>
</dbReference>
<name>A0A9P6GD39_9PLEO</name>
<keyword evidence="3 7" id="KW-0479">Metal-binding</keyword>
<dbReference type="PRINTS" id="PR00463">
    <property type="entry name" value="EP450I"/>
</dbReference>
<accession>A0A9P6GD39</accession>
<keyword evidence="6 8" id="KW-0503">Monooxygenase</keyword>
<evidence type="ECO:0000256" key="3">
    <source>
        <dbReference type="ARBA" id="ARBA00022723"/>
    </source>
</evidence>
<dbReference type="GO" id="GO:0005506">
    <property type="term" value="F:iron ion binding"/>
    <property type="evidence" value="ECO:0007669"/>
    <property type="project" value="InterPro"/>
</dbReference>
<keyword evidence="4 8" id="KW-0560">Oxidoreductase</keyword>
<keyword evidence="7 8" id="KW-0349">Heme</keyword>
<dbReference type="Proteomes" id="UP000756921">
    <property type="component" value="Unassembled WGS sequence"/>
</dbReference>
<dbReference type="PROSITE" id="PS00086">
    <property type="entry name" value="CYTOCHROME_P450"/>
    <property type="match status" value="1"/>
</dbReference>
<proteinExistence type="inferred from homology"/>
<dbReference type="InterPro" id="IPR050121">
    <property type="entry name" value="Cytochrome_P450_monoxygenase"/>
</dbReference>
<dbReference type="InterPro" id="IPR001128">
    <property type="entry name" value="Cyt_P450"/>
</dbReference>
<keyword evidence="10" id="KW-1185">Reference proteome</keyword>
<dbReference type="PANTHER" id="PTHR24305">
    <property type="entry name" value="CYTOCHROME P450"/>
    <property type="match status" value="1"/>
</dbReference>
<dbReference type="Pfam" id="PF00067">
    <property type="entry name" value="p450"/>
    <property type="match status" value="1"/>
</dbReference>
<evidence type="ECO:0000256" key="2">
    <source>
        <dbReference type="ARBA" id="ARBA00010617"/>
    </source>
</evidence>
<dbReference type="Gene3D" id="1.10.630.10">
    <property type="entry name" value="Cytochrome P450"/>
    <property type="match status" value="1"/>
</dbReference>
<evidence type="ECO:0000256" key="8">
    <source>
        <dbReference type="RuleBase" id="RU000461"/>
    </source>
</evidence>
<dbReference type="SUPFAM" id="SSF48264">
    <property type="entry name" value="Cytochrome P450"/>
    <property type="match status" value="1"/>
</dbReference>
<dbReference type="InterPro" id="IPR002401">
    <property type="entry name" value="Cyt_P450_E_grp-I"/>
</dbReference>
<keyword evidence="5 7" id="KW-0408">Iron</keyword>